<evidence type="ECO:0000313" key="1">
    <source>
        <dbReference type="EMBL" id="KAL0151085.1"/>
    </source>
</evidence>
<protein>
    <submittedName>
        <fullName evidence="1">Uncharacterized protein</fullName>
    </submittedName>
</protein>
<dbReference type="Proteomes" id="UP001529510">
    <property type="component" value="Unassembled WGS sequence"/>
</dbReference>
<organism evidence="1 2">
    <name type="scientific">Cirrhinus mrigala</name>
    <name type="common">Mrigala</name>
    <dbReference type="NCBI Taxonomy" id="683832"/>
    <lineage>
        <taxon>Eukaryota</taxon>
        <taxon>Metazoa</taxon>
        <taxon>Chordata</taxon>
        <taxon>Craniata</taxon>
        <taxon>Vertebrata</taxon>
        <taxon>Euteleostomi</taxon>
        <taxon>Actinopterygii</taxon>
        <taxon>Neopterygii</taxon>
        <taxon>Teleostei</taxon>
        <taxon>Ostariophysi</taxon>
        <taxon>Cypriniformes</taxon>
        <taxon>Cyprinidae</taxon>
        <taxon>Labeoninae</taxon>
        <taxon>Labeonini</taxon>
        <taxon>Cirrhinus</taxon>
    </lineage>
</organism>
<comment type="caution">
    <text evidence="1">The sequence shown here is derived from an EMBL/GenBank/DDBJ whole genome shotgun (WGS) entry which is preliminary data.</text>
</comment>
<keyword evidence="2" id="KW-1185">Reference proteome</keyword>
<proteinExistence type="predicted"/>
<evidence type="ECO:0000313" key="2">
    <source>
        <dbReference type="Proteomes" id="UP001529510"/>
    </source>
</evidence>
<feature type="non-terminal residue" evidence="1">
    <location>
        <position position="70"/>
    </location>
</feature>
<feature type="non-terminal residue" evidence="1">
    <location>
        <position position="1"/>
    </location>
</feature>
<dbReference type="EMBL" id="JAMKFB020000258">
    <property type="protein sequence ID" value="KAL0151085.1"/>
    <property type="molecule type" value="Genomic_DNA"/>
</dbReference>
<sequence length="70" mass="7761">RVANVKQNLEFKPEFDDGKEAFCLGGKKAFKGLDKDWCLHPVNISLITHQSPADSQLQRLIPSLQPAGTL</sequence>
<name>A0ABD0MLU9_CIRMR</name>
<accession>A0ABD0MLU9</accession>
<dbReference type="AlphaFoldDB" id="A0ABD0MLU9"/>
<gene>
    <name evidence="1" type="ORF">M9458_053598</name>
</gene>
<reference evidence="1 2" key="1">
    <citation type="submission" date="2024-05" db="EMBL/GenBank/DDBJ databases">
        <title>Genome sequencing and assembly of Indian major carp, Cirrhinus mrigala (Hamilton, 1822).</title>
        <authorList>
            <person name="Mohindra V."/>
            <person name="Chowdhury L.M."/>
            <person name="Lal K."/>
            <person name="Jena J.K."/>
        </authorList>
    </citation>
    <scope>NUCLEOTIDE SEQUENCE [LARGE SCALE GENOMIC DNA]</scope>
    <source>
        <strain evidence="1">CM1030</strain>
        <tissue evidence="1">Blood</tissue>
    </source>
</reference>